<keyword evidence="3" id="KW-1133">Transmembrane helix</keyword>
<dbReference type="AlphaFoldDB" id="A0AAE3IAV0"/>
<feature type="domain" description="J" evidence="4">
    <location>
        <begin position="4"/>
        <end position="68"/>
    </location>
</feature>
<feature type="transmembrane region" description="Helical" evidence="3">
    <location>
        <begin position="202"/>
        <end position="231"/>
    </location>
</feature>
<dbReference type="PROSITE" id="PS50076">
    <property type="entry name" value="DNAJ_2"/>
    <property type="match status" value="1"/>
</dbReference>
<evidence type="ECO:0000313" key="7">
    <source>
        <dbReference type="Proteomes" id="UP001208186"/>
    </source>
</evidence>
<dbReference type="GO" id="GO:0042026">
    <property type="term" value="P:protein refolding"/>
    <property type="evidence" value="ECO:0007669"/>
    <property type="project" value="TreeGrafter"/>
</dbReference>
<feature type="compositionally biased region" description="Basic and acidic residues" evidence="2">
    <location>
        <begin position="13"/>
        <end position="41"/>
    </location>
</feature>
<dbReference type="InterPro" id="IPR036869">
    <property type="entry name" value="J_dom_sf"/>
</dbReference>
<feature type="transmembrane region" description="Helical" evidence="3">
    <location>
        <begin position="174"/>
        <end position="196"/>
    </location>
</feature>
<proteinExistence type="predicted"/>
<protein>
    <submittedName>
        <fullName evidence="6">DnaJ domain-containing protein</fullName>
    </submittedName>
</protein>
<dbReference type="CDD" id="cd06257">
    <property type="entry name" value="DnaJ"/>
    <property type="match status" value="1"/>
</dbReference>
<evidence type="ECO:0000256" key="2">
    <source>
        <dbReference type="SAM" id="MobiDB-lite"/>
    </source>
</evidence>
<evidence type="ECO:0000313" key="8">
    <source>
        <dbReference type="Proteomes" id="UP001209746"/>
    </source>
</evidence>
<dbReference type="Proteomes" id="UP001208186">
    <property type="component" value="Unassembled WGS sequence"/>
</dbReference>
<keyword evidence="3" id="KW-0472">Membrane</keyword>
<evidence type="ECO:0000256" key="1">
    <source>
        <dbReference type="ARBA" id="ARBA00023186"/>
    </source>
</evidence>
<dbReference type="PANTHER" id="PTHR43096">
    <property type="entry name" value="DNAJ HOMOLOG 1, MITOCHONDRIAL-RELATED"/>
    <property type="match status" value="1"/>
</dbReference>
<dbReference type="Gene3D" id="1.10.287.110">
    <property type="entry name" value="DnaJ domain"/>
    <property type="match status" value="1"/>
</dbReference>
<dbReference type="RefSeq" id="WP_315908723.1">
    <property type="nucleotide sequence ID" value="NZ_JAOPKC010000006.1"/>
</dbReference>
<dbReference type="PRINTS" id="PR00625">
    <property type="entry name" value="JDOMAIN"/>
</dbReference>
<dbReference type="SMART" id="SM00271">
    <property type="entry name" value="DnaJ"/>
    <property type="match status" value="1"/>
</dbReference>
<dbReference type="GO" id="GO:0051082">
    <property type="term" value="F:unfolded protein binding"/>
    <property type="evidence" value="ECO:0007669"/>
    <property type="project" value="TreeGrafter"/>
</dbReference>
<dbReference type="Proteomes" id="UP001209746">
    <property type="component" value="Unassembled WGS sequence"/>
</dbReference>
<organism evidence="6 8">
    <name type="scientific">Halapricum hydrolyticum</name>
    <dbReference type="NCBI Taxonomy" id="2979991"/>
    <lineage>
        <taxon>Archaea</taxon>
        <taxon>Methanobacteriati</taxon>
        <taxon>Methanobacteriota</taxon>
        <taxon>Stenosarchaea group</taxon>
        <taxon>Halobacteria</taxon>
        <taxon>Halobacteriales</taxon>
        <taxon>Haloarculaceae</taxon>
        <taxon>Halapricum</taxon>
    </lineage>
</organism>
<feature type="compositionally biased region" description="Basic and acidic residues" evidence="2">
    <location>
        <begin position="87"/>
        <end position="106"/>
    </location>
</feature>
<keyword evidence="1" id="KW-0143">Chaperone</keyword>
<keyword evidence="3" id="KW-0812">Transmembrane</keyword>
<evidence type="ECO:0000313" key="6">
    <source>
        <dbReference type="EMBL" id="MCU4727123.1"/>
    </source>
</evidence>
<evidence type="ECO:0000313" key="5">
    <source>
        <dbReference type="EMBL" id="MCU4717958.1"/>
    </source>
</evidence>
<gene>
    <name evidence="6" type="ORF">OB914_09080</name>
    <name evidence="5" type="ORF">OB916_07740</name>
</gene>
<dbReference type="GO" id="GO:0005737">
    <property type="term" value="C:cytoplasm"/>
    <property type="evidence" value="ECO:0007669"/>
    <property type="project" value="TreeGrafter"/>
</dbReference>
<reference evidence="6" key="1">
    <citation type="submission" date="2023-02" db="EMBL/GenBank/DDBJ databases">
        <title>Enrichment on poylsaccharides allowed isolation of novel metabolic and taxonomic groups of Haloarchaea.</title>
        <authorList>
            <person name="Sorokin D.Y."/>
            <person name="Elcheninov A.G."/>
            <person name="Khizhniak T.V."/>
            <person name="Kolganova T.V."/>
            <person name="Kublanov I.V."/>
        </authorList>
    </citation>
    <scope>NUCLEOTIDE SEQUENCE</scope>
    <source>
        <strain evidence="5 7">HArc-curdl5-1</strain>
        <strain evidence="6">HArc-curdl7</strain>
    </source>
</reference>
<keyword evidence="7" id="KW-1185">Reference proteome</keyword>
<comment type="caution">
    <text evidence="6">The sequence shown here is derived from an EMBL/GenBank/DDBJ whole genome shotgun (WGS) entry which is preliminary data.</text>
</comment>
<evidence type="ECO:0000256" key="3">
    <source>
        <dbReference type="SAM" id="Phobius"/>
    </source>
</evidence>
<dbReference type="EMBL" id="JAOPKC010000006">
    <property type="protein sequence ID" value="MCU4717958.1"/>
    <property type="molecule type" value="Genomic_DNA"/>
</dbReference>
<dbReference type="SUPFAM" id="SSF46565">
    <property type="entry name" value="Chaperone J-domain"/>
    <property type="match status" value="1"/>
</dbReference>
<feature type="region of interest" description="Disordered" evidence="2">
    <location>
        <begin position="86"/>
        <end position="139"/>
    </location>
</feature>
<dbReference type="PANTHER" id="PTHR43096:SF52">
    <property type="entry name" value="DNAJ HOMOLOG 1, MITOCHONDRIAL-RELATED"/>
    <property type="match status" value="1"/>
</dbReference>
<evidence type="ECO:0000259" key="4">
    <source>
        <dbReference type="PROSITE" id="PS50076"/>
    </source>
</evidence>
<dbReference type="InterPro" id="IPR001623">
    <property type="entry name" value="DnaJ_domain"/>
</dbReference>
<dbReference type="EMBL" id="JAOPKD010000007">
    <property type="protein sequence ID" value="MCU4727123.1"/>
    <property type="molecule type" value="Genomic_DNA"/>
</dbReference>
<dbReference type="Pfam" id="PF00226">
    <property type="entry name" value="DnaJ"/>
    <property type="match status" value="1"/>
</dbReference>
<name>A0AAE3IAV0_9EURY</name>
<feature type="region of interest" description="Disordered" evidence="2">
    <location>
        <begin position="1"/>
        <end position="43"/>
    </location>
</feature>
<accession>A0AAE3IAV0</accession>
<sequence>MGESLYSLLGVGRDADPETIRQAYRDRARDEHPDVSDDPHATRQFKRLIVARDTLLDEDERDRYDRMGHEAYLRQHARAELFGLTAERADRAAEPRGTGETERTDAVNEGTATPGTDDEWWRDRDGPQGRSTGGATAHVTDAGPAAAWARAGEPTTPRHGPAARERVLRFVREAGGWLLFHALLLGSAGATGWVIYRSLPPQFAIAGLFAMFGILGIAVTATVLHLVSIVYT</sequence>